<dbReference type="PANTHER" id="PTHR23504:SF15">
    <property type="entry name" value="MAJOR FACILITATOR SUPERFAMILY (MFS) PROFILE DOMAIN-CONTAINING PROTEIN"/>
    <property type="match status" value="1"/>
</dbReference>
<name>A0A9P6N619_9BASI</name>
<dbReference type="SUPFAM" id="SSF103473">
    <property type="entry name" value="MFS general substrate transporter"/>
    <property type="match status" value="1"/>
</dbReference>
<dbReference type="GO" id="GO:0022857">
    <property type="term" value="F:transmembrane transporter activity"/>
    <property type="evidence" value="ECO:0007669"/>
    <property type="project" value="InterPro"/>
</dbReference>
<comment type="subcellular location">
    <subcellularLocation>
        <location evidence="1">Membrane</location>
        <topology evidence="1">Multi-pass membrane protein</topology>
    </subcellularLocation>
</comment>
<dbReference type="EMBL" id="MU167473">
    <property type="protein sequence ID" value="KAG0140126.1"/>
    <property type="molecule type" value="Genomic_DNA"/>
</dbReference>
<proteinExistence type="predicted"/>
<accession>A0A9P6N619</accession>
<dbReference type="Proteomes" id="UP000886653">
    <property type="component" value="Unassembled WGS sequence"/>
</dbReference>
<dbReference type="InterPro" id="IPR011701">
    <property type="entry name" value="MFS"/>
</dbReference>
<dbReference type="InterPro" id="IPR036259">
    <property type="entry name" value="MFS_trans_sf"/>
</dbReference>
<dbReference type="OrthoDB" id="419616at2759"/>
<evidence type="ECO:0000256" key="5">
    <source>
        <dbReference type="ARBA" id="ARBA00023136"/>
    </source>
</evidence>
<keyword evidence="2" id="KW-0813">Transport</keyword>
<sequence length="477" mass="51538">MSHPTQTQPISDRQPLLSTTGSETGLTGPSYSSIEESCQPQQPTPLPKKQLAIICIMRFTEPISFTVIFPFINQMLEDLKITPDRTRIGFYAGLIESLFAFAQLCTALYWGRLSDRIGRKPVILLGLFGLAVSVITFGLQSSLTGLIVTRALAGMMNGNIGILRSVIREITDHTNHAQALAFLPLCYALGGIMGPLLGGYLAQPATQYPALFGSSDFLKAYPYALPGIAAGLFNLCAILLGLFYLEESLPSKQLANRQTVLIAQTQLNLQLQQPQPGQATITSLLDRNLLGILLSFFIINLQTAAWNSLIPLFAYTRIEDGGLSLSLDQIGFCLSLNGLGLLIVQVFIFPSLQRRFGPLALYRYTYPTHGLSFVLLPLLGLLVSVKNGQEIALTGLSAVLVLKSPGLISYVCISVLLNTSAPASSLGTLNGLAMTFTALAYTIGPFLASGLYSMSIRNHFLGGNLVWVVMVSVSQLL</sequence>
<dbReference type="PANTHER" id="PTHR23504">
    <property type="entry name" value="MAJOR FACILITATOR SUPERFAMILY DOMAIN-CONTAINING PROTEIN 10"/>
    <property type="match status" value="1"/>
</dbReference>
<feature type="compositionally biased region" description="Low complexity" evidence="6">
    <location>
        <begin position="15"/>
        <end position="30"/>
    </location>
</feature>
<feature type="transmembrane region" description="Helical" evidence="7">
    <location>
        <begin position="51"/>
        <end position="72"/>
    </location>
</feature>
<keyword evidence="4 7" id="KW-1133">Transmembrane helix</keyword>
<evidence type="ECO:0000256" key="2">
    <source>
        <dbReference type="ARBA" id="ARBA00022448"/>
    </source>
</evidence>
<feature type="transmembrane region" description="Helical" evidence="7">
    <location>
        <begin position="429"/>
        <end position="452"/>
    </location>
</feature>
<evidence type="ECO:0000256" key="3">
    <source>
        <dbReference type="ARBA" id="ARBA00022692"/>
    </source>
</evidence>
<evidence type="ECO:0000313" key="9">
    <source>
        <dbReference type="EMBL" id="KAG0140126.1"/>
    </source>
</evidence>
<keyword evidence="10" id="KW-1185">Reference proteome</keyword>
<evidence type="ECO:0000256" key="4">
    <source>
        <dbReference type="ARBA" id="ARBA00022989"/>
    </source>
</evidence>
<reference evidence="9" key="1">
    <citation type="submission" date="2013-11" db="EMBL/GenBank/DDBJ databases">
        <title>Genome sequence of the fusiform rust pathogen reveals effectors for host alternation and coevolution with pine.</title>
        <authorList>
            <consortium name="DOE Joint Genome Institute"/>
            <person name="Smith K."/>
            <person name="Pendleton A."/>
            <person name="Kubisiak T."/>
            <person name="Anderson C."/>
            <person name="Salamov A."/>
            <person name="Aerts A."/>
            <person name="Riley R."/>
            <person name="Clum A."/>
            <person name="Lindquist E."/>
            <person name="Ence D."/>
            <person name="Campbell M."/>
            <person name="Kronenberg Z."/>
            <person name="Feau N."/>
            <person name="Dhillon B."/>
            <person name="Hamelin R."/>
            <person name="Burleigh J."/>
            <person name="Smith J."/>
            <person name="Yandell M."/>
            <person name="Nelson C."/>
            <person name="Grigoriev I."/>
            <person name="Davis J."/>
        </authorList>
    </citation>
    <scope>NUCLEOTIDE SEQUENCE</scope>
    <source>
        <strain evidence="9">G11</strain>
    </source>
</reference>
<dbReference type="CDD" id="cd17330">
    <property type="entry name" value="MFS_SLC46_TetA_like"/>
    <property type="match status" value="1"/>
</dbReference>
<feature type="transmembrane region" description="Helical" evidence="7">
    <location>
        <begin position="147"/>
        <end position="167"/>
    </location>
</feature>
<dbReference type="PRINTS" id="PR01035">
    <property type="entry name" value="TCRTETA"/>
</dbReference>
<feature type="region of interest" description="Disordered" evidence="6">
    <location>
        <begin position="1"/>
        <end position="45"/>
    </location>
</feature>
<feature type="transmembrane region" description="Helical" evidence="7">
    <location>
        <begin position="391"/>
        <end position="417"/>
    </location>
</feature>
<dbReference type="Pfam" id="PF07690">
    <property type="entry name" value="MFS_1"/>
    <property type="match status" value="1"/>
</dbReference>
<feature type="transmembrane region" description="Helical" evidence="7">
    <location>
        <begin position="329"/>
        <end position="352"/>
    </location>
</feature>
<evidence type="ECO:0000256" key="7">
    <source>
        <dbReference type="SAM" id="Phobius"/>
    </source>
</evidence>
<feature type="compositionally biased region" description="Polar residues" evidence="6">
    <location>
        <begin position="1"/>
        <end position="11"/>
    </location>
</feature>
<keyword evidence="5 7" id="KW-0472">Membrane</keyword>
<dbReference type="GO" id="GO:0016020">
    <property type="term" value="C:membrane"/>
    <property type="evidence" value="ECO:0007669"/>
    <property type="project" value="UniProtKB-SubCell"/>
</dbReference>
<dbReference type="InterPro" id="IPR020846">
    <property type="entry name" value="MFS_dom"/>
</dbReference>
<comment type="caution">
    <text evidence="9">The sequence shown here is derived from an EMBL/GenBank/DDBJ whole genome shotgun (WGS) entry which is preliminary data.</text>
</comment>
<gene>
    <name evidence="9" type="ORF">CROQUDRAFT_111285</name>
</gene>
<protein>
    <recommendedName>
        <fullName evidence="8">Major facilitator superfamily (MFS) profile domain-containing protein</fullName>
    </recommendedName>
</protein>
<feature type="transmembrane region" description="Helical" evidence="7">
    <location>
        <begin position="223"/>
        <end position="245"/>
    </location>
</feature>
<feature type="transmembrane region" description="Helical" evidence="7">
    <location>
        <begin position="122"/>
        <end position="141"/>
    </location>
</feature>
<organism evidence="9 10">
    <name type="scientific">Cronartium quercuum f. sp. fusiforme G11</name>
    <dbReference type="NCBI Taxonomy" id="708437"/>
    <lineage>
        <taxon>Eukaryota</taxon>
        <taxon>Fungi</taxon>
        <taxon>Dikarya</taxon>
        <taxon>Basidiomycota</taxon>
        <taxon>Pucciniomycotina</taxon>
        <taxon>Pucciniomycetes</taxon>
        <taxon>Pucciniales</taxon>
        <taxon>Coleosporiaceae</taxon>
        <taxon>Cronartium</taxon>
    </lineage>
</organism>
<dbReference type="AlphaFoldDB" id="A0A9P6N619"/>
<feature type="domain" description="Major facilitator superfamily (MFS) profile" evidence="8">
    <location>
        <begin position="50"/>
        <end position="477"/>
    </location>
</feature>
<evidence type="ECO:0000259" key="8">
    <source>
        <dbReference type="PROSITE" id="PS50850"/>
    </source>
</evidence>
<evidence type="ECO:0000256" key="6">
    <source>
        <dbReference type="SAM" id="MobiDB-lite"/>
    </source>
</evidence>
<feature type="transmembrane region" description="Helical" evidence="7">
    <location>
        <begin position="364"/>
        <end position="385"/>
    </location>
</feature>
<dbReference type="PROSITE" id="PS50850">
    <property type="entry name" value="MFS"/>
    <property type="match status" value="1"/>
</dbReference>
<dbReference type="Gene3D" id="1.20.1250.20">
    <property type="entry name" value="MFS general substrate transporter like domains"/>
    <property type="match status" value="1"/>
</dbReference>
<evidence type="ECO:0000256" key="1">
    <source>
        <dbReference type="ARBA" id="ARBA00004141"/>
    </source>
</evidence>
<feature type="transmembrane region" description="Helical" evidence="7">
    <location>
        <begin position="289"/>
        <end position="309"/>
    </location>
</feature>
<keyword evidence="3 7" id="KW-0812">Transmembrane</keyword>
<feature type="transmembrane region" description="Helical" evidence="7">
    <location>
        <begin position="88"/>
        <end position="110"/>
    </location>
</feature>
<evidence type="ECO:0000313" key="10">
    <source>
        <dbReference type="Proteomes" id="UP000886653"/>
    </source>
</evidence>
<feature type="transmembrane region" description="Helical" evidence="7">
    <location>
        <begin position="179"/>
        <end position="203"/>
    </location>
</feature>
<dbReference type="InterPro" id="IPR001958">
    <property type="entry name" value="Tet-R_TetA/multi-R_MdtG-like"/>
</dbReference>